<evidence type="ECO:0000313" key="2">
    <source>
        <dbReference type="EMBL" id="GFO58057.1"/>
    </source>
</evidence>
<comment type="caution">
    <text evidence="2">The sequence shown here is derived from an EMBL/GenBank/DDBJ whole genome shotgun (WGS) entry which is preliminary data.</text>
</comment>
<gene>
    <name evidence="2" type="primary">pilX-2_3</name>
    <name evidence="2" type="ORF">GMST_03820</name>
</gene>
<feature type="transmembrane region" description="Helical" evidence="1">
    <location>
        <begin position="12"/>
        <end position="34"/>
    </location>
</feature>
<keyword evidence="1" id="KW-0812">Transmembrane</keyword>
<keyword evidence="3" id="KW-1185">Reference proteome</keyword>
<protein>
    <submittedName>
        <fullName evidence="2">Type IV pilus minor pilin PilX</fullName>
    </submittedName>
</protein>
<dbReference type="Proteomes" id="UP000556026">
    <property type="component" value="Unassembled WGS sequence"/>
</dbReference>
<reference evidence="3" key="1">
    <citation type="submission" date="2020-06" db="EMBL/GenBank/DDBJ databases">
        <title>Draft genomic sequence of Geomonas sp. Red330.</title>
        <authorList>
            <person name="Itoh H."/>
            <person name="Zhenxing X."/>
            <person name="Ushijima N."/>
            <person name="Masuda Y."/>
            <person name="Shiratori Y."/>
            <person name="Senoo K."/>
        </authorList>
    </citation>
    <scope>NUCLEOTIDE SEQUENCE [LARGE SCALE GENOMIC DNA]</scope>
    <source>
        <strain evidence="3">Red330</strain>
    </source>
</reference>
<organism evidence="2 3">
    <name type="scientific">Geomonas silvestris</name>
    <dbReference type="NCBI Taxonomy" id="2740184"/>
    <lineage>
        <taxon>Bacteria</taxon>
        <taxon>Pseudomonadati</taxon>
        <taxon>Thermodesulfobacteriota</taxon>
        <taxon>Desulfuromonadia</taxon>
        <taxon>Geobacterales</taxon>
        <taxon>Geobacteraceae</taxon>
        <taxon>Geomonas</taxon>
    </lineage>
</organism>
<accession>A0A6V8MDL6</accession>
<dbReference type="AlphaFoldDB" id="A0A6V8MDL6"/>
<name>A0A6V8MDL6_9BACT</name>
<evidence type="ECO:0000256" key="1">
    <source>
        <dbReference type="SAM" id="Phobius"/>
    </source>
</evidence>
<dbReference type="EMBL" id="BLXX01000001">
    <property type="protein sequence ID" value="GFO58057.1"/>
    <property type="molecule type" value="Genomic_DNA"/>
</dbReference>
<proteinExistence type="predicted"/>
<keyword evidence="1" id="KW-1133">Transmembrane helix</keyword>
<keyword evidence="1" id="KW-0472">Membrane</keyword>
<dbReference type="RefSeq" id="WP_183352905.1">
    <property type="nucleotide sequence ID" value="NZ_BLXX01000001.1"/>
</dbReference>
<evidence type="ECO:0000313" key="3">
    <source>
        <dbReference type="Proteomes" id="UP000556026"/>
    </source>
</evidence>
<sequence>MKQLQNENGVALVVSMMFALICLAMILTLLYFVLATTKNSGAQTRYRSSLEASYGATDLLTKTVIPRLFSNYSSGYLSLATDFGGSGSLDMVLGNKDVLKEKMFKNTADWSGLAMKTTNPKQSPDITFTLPGQNGSQGYKVYTKIVDTTTGVGLLDASGIDYLDSGIGVAGAGSATQTMRTPNIYTLEVQGEKATNPKEKANLSVVYAY</sequence>